<dbReference type="Proteomes" id="UP000077051">
    <property type="component" value="Unassembled WGS sequence"/>
</dbReference>
<comment type="caution">
    <text evidence="1">The sequence shown here is derived from an EMBL/GenBank/DDBJ whole genome shotgun (WGS) entry which is preliminary data.</text>
</comment>
<sequence length="514" mass="58999">MAGLNSKDSIKRGTLFAIAFACSLFIPSLIYSLQRDPIFTDAIHKPYAYPPMVKYSYKWPDISSFTHGVPAIANETDIYKEIDQRYCGQDRCRFLLPIAITEQESKAQLHFRQLAFLAGKINRTIVLPNVYNSHMGSCLPHPFSFYYDLKWLDDNKKHFSYITMEDFKAWLLERHYAGVIPSGQEIYMQGTRKSRLLKNIKNCFKDSFDFSGRPTVSYQLQDHQDQRHINITDIMVDLFGDKARQHEYLDGTIQSRRPMPGAAKEFKVHTGASSSSPPVDVLNLFYDRRYKFINDHDAQAPLPYSQRWVAVANQISNQLKPYMAIHWRMERLEPASNLLPCAMDLIDKVHQLVAVDGSAQKYPNVFLLTDYPHLINATGARPESNSFRMSELKNEHHQAIQYLYQHLNISLTSVNNNKIPYNQLPSENWHILPIDASSEDSLLPADRSILGIVDKLVAMNAQWFFAGRPGVCAKSSSFTGRISNSRRQAFKHGDENIKMAVETFDMKKTQPQED</sequence>
<dbReference type="VEuPathDB" id="FungiDB:MUCCIDRAFT_164489"/>
<organism evidence="1 2">
    <name type="scientific">Mucor lusitanicus CBS 277.49</name>
    <dbReference type="NCBI Taxonomy" id="747725"/>
    <lineage>
        <taxon>Eukaryota</taxon>
        <taxon>Fungi</taxon>
        <taxon>Fungi incertae sedis</taxon>
        <taxon>Mucoromycota</taxon>
        <taxon>Mucoromycotina</taxon>
        <taxon>Mucoromycetes</taxon>
        <taxon>Mucorales</taxon>
        <taxon>Mucorineae</taxon>
        <taxon>Mucoraceae</taxon>
        <taxon>Mucor</taxon>
    </lineage>
</organism>
<dbReference type="OrthoDB" id="2020419at2759"/>
<accession>A0A168KMK1</accession>
<dbReference type="GO" id="GO:0016740">
    <property type="term" value="F:transferase activity"/>
    <property type="evidence" value="ECO:0007669"/>
    <property type="project" value="UniProtKB-KW"/>
</dbReference>
<gene>
    <name evidence="1" type="ORF">MUCCIDRAFT_164489</name>
</gene>
<name>A0A168KMK1_MUCCL</name>
<reference evidence="1 2" key="1">
    <citation type="submission" date="2015-06" db="EMBL/GenBank/DDBJ databases">
        <title>Expansion of signal transduction pathways in fungi by whole-genome duplication.</title>
        <authorList>
            <consortium name="DOE Joint Genome Institute"/>
            <person name="Corrochano L.M."/>
            <person name="Kuo A."/>
            <person name="Marcet-Houben M."/>
            <person name="Polaino S."/>
            <person name="Salamov A."/>
            <person name="Villalobos J.M."/>
            <person name="Alvarez M.I."/>
            <person name="Avalos J."/>
            <person name="Benito E.P."/>
            <person name="Benoit I."/>
            <person name="Burger G."/>
            <person name="Camino L.P."/>
            <person name="Canovas D."/>
            <person name="Cerda-Olmedo E."/>
            <person name="Cheng J.-F."/>
            <person name="Dominguez A."/>
            <person name="Elias M."/>
            <person name="Eslava A.P."/>
            <person name="Glaser F."/>
            <person name="Grimwood J."/>
            <person name="Gutierrez G."/>
            <person name="Heitman J."/>
            <person name="Henrissat B."/>
            <person name="Iturriaga E.A."/>
            <person name="Lang B.F."/>
            <person name="Lavin J.L."/>
            <person name="Lee S."/>
            <person name="Li W."/>
            <person name="Lindquist E."/>
            <person name="Lopez-Garcia S."/>
            <person name="Luque E.M."/>
            <person name="Marcos A.T."/>
            <person name="Martin J."/>
            <person name="Mccluskey K."/>
            <person name="Medina H.R."/>
            <person name="Miralles-Duran A."/>
            <person name="Miyazaki A."/>
            <person name="Munoz-Torres E."/>
            <person name="Oguiza J.A."/>
            <person name="Ohm R."/>
            <person name="Olmedo M."/>
            <person name="Orejas M."/>
            <person name="Ortiz-Castellanos L."/>
            <person name="Pisabarro A.G."/>
            <person name="Rodriguez-Romero J."/>
            <person name="Ruiz-Herrera J."/>
            <person name="Ruiz-Vazquez R."/>
            <person name="Sanz C."/>
            <person name="Schackwitz W."/>
            <person name="Schmutz J."/>
            <person name="Shahriari M."/>
            <person name="Shelest E."/>
            <person name="Silva-Franco F."/>
            <person name="Soanes D."/>
            <person name="Syed K."/>
            <person name="Tagua V.G."/>
            <person name="Talbot N.J."/>
            <person name="Thon M."/>
            <person name="De Vries R.P."/>
            <person name="Wiebenga A."/>
            <person name="Yadav J.S."/>
            <person name="Braun E.L."/>
            <person name="Baker S."/>
            <person name="Garre V."/>
            <person name="Horwitz B."/>
            <person name="Torres-Martinez S."/>
            <person name="Idnurm A."/>
            <person name="Herrera-Estrella A."/>
            <person name="Gabaldon T."/>
            <person name="Grigoriev I.V."/>
        </authorList>
    </citation>
    <scope>NUCLEOTIDE SEQUENCE [LARGE SCALE GENOMIC DNA]</scope>
    <source>
        <strain evidence="1 2">CBS 277.49</strain>
    </source>
</reference>
<protein>
    <submittedName>
        <fullName evidence="1">Uncharacterized protein</fullName>
    </submittedName>
</protein>
<proteinExistence type="predicted"/>
<dbReference type="Gene3D" id="3.40.50.11350">
    <property type="match status" value="1"/>
</dbReference>
<evidence type="ECO:0000313" key="1">
    <source>
        <dbReference type="EMBL" id="OAD02563.1"/>
    </source>
</evidence>
<evidence type="ECO:0000313" key="2">
    <source>
        <dbReference type="Proteomes" id="UP000077051"/>
    </source>
</evidence>
<dbReference type="AlphaFoldDB" id="A0A168KMK1"/>
<dbReference type="GO" id="GO:0006004">
    <property type="term" value="P:fucose metabolic process"/>
    <property type="evidence" value="ECO:0007669"/>
    <property type="project" value="UniProtKB-KW"/>
</dbReference>
<dbReference type="EMBL" id="AMYB01000005">
    <property type="protein sequence ID" value="OAD02563.1"/>
    <property type="molecule type" value="Genomic_DNA"/>
</dbReference>
<keyword evidence="2" id="KW-1185">Reference proteome</keyword>